<organism evidence="7 8">
    <name type="scientific">Chryseobacterium flavum</name>
    <dbReference type="NCBI Taxonomy" id="415851"/>
    <lineage>
        <taxon>Bacteria</taxon>
        <taxon>Pseudomonadati</taxon>
        <taxon>Bacteroidota</taxon>
        <taxon>Flavobacteriia</taxon>
        <taxon>Flavobacteriales</taxon>
        <taxon>Weeksellaceae</taxon>
        <taxon>Chryseobacterium group</taxon>
        <taxon>Chryseobacterium</taxon>
    </lineage>
</organism>
<keyword evidence="2" id="KW-1003">Cell membrane</keyword>
<accession>A0A3D9CKS7</accession>
<reference evidence="7 8" key="1">
    <citation type="journal article" date="2007" name="Int. J. Syst. Evol. Microbiol.">
        <title>Chryseobacterium flavum sp. nov., isolated from polluted soil.</title>
        <authorList>
            <person name="Zhou Y."/>
            <person name="Dong J."/>
            <person name="Wang X."/>
            <person name="Huang X."/>
            <person name="Zhang K.Y."/>
            <person name="Zhang Y.Q."/>
            <person name="Guo Y.F."/>
            <person name="Lai R."/>
            <person name="Li W.J."/>
        </authorList>
    </citation>
    <scope>NUCLEOTIDE SEQUENCE [LARGE SCALE GENOMIC DNA]</scope>
    <source>
        <strain evidence="7 8">KCTC 12877</strain>
    </source>
</reference>
<feature type="transmembrane region" description="Helical" evidence="6">
    <location>
        <begin position="26"/>
        <end position="44"/>
    </location>
</feature>
<sequence>MSLKVNDPSVSERSPASERKKSMRKICVNILKVLVSVALLYFVFRKIPFHDIAKTWSGVNVGYVIAGAVFFLVSQVLSAKRLEFYLKANNFDLDFKNNVKLYFLGMFYNFFIPGGIGGDAYKIYILNQKFSWNARQLTSSIFNDRLNGLLAIGVLMLIFIMFLIPVQWIPGAIIFILAGVLLVFLIIKKLFPVYQPILLKTLFISVLIQGLQSICFLFLLESLDVSGNFTIYLIIFLGSSVLSLLSFAGIGIREFLFLQASKYFDFHVSVSVSTSLLFTAVTAFFSILGLLFMFGKNDVKECSI</sequence>
<evidence type="ECO:0000256" key="3">
    <source>
        <dbReference type="ARBA" id="ARBA00022692"/>
    </source>
</evidence>
<dbReference type="PANTHER" id="PTHR40277:SF1">
    <property type="entry name" value="BLL5419 PROTEIN"/>
    <property type="match status" value="1"/>
</dbReference>
<evidence type="ECO:0000256" key="4">
    <source>
        <dbReference type="ARBA" id="ARBA00022989"/>
    </source>
</evidence>
<dbReference type="Proteomes" id="UP000256769">
    <property type="component" value="Unassembled WGS sequence"/>
</dbReference>
<dbReference type="GO" id="GO:0005886">
    <property type="term" value="C:plasma membrane"/>
    <property type="evidence" value="ECO:0007669"/>
    <property type="project" value="UniProtKB-SubCell"/>
</dbReference>
<gene>
    <name evidence="7" type="ORF">DRF59_12760</name>
</gene>
<evidence type="ECO:0000256" key="5">
    <source>
        <dbReference type="ARBA" id="ARBA00023136"/>
    </source>
</evidence>
<dbReference type="Pfam" id="PF03706">
    <property type="entry name" value="LPG_synthase_TM"/>
    <property type="match status" value="1"/>
</dbReference>
<evidence type="ECO:0000313" key="7">
    <source>
        <dbReference type="EMBL" id="REC66337.1"/>
    </source>
</evidence>
<keyword evidence="3 6" id="KW-0812">Transmembrane</keyword>
<keyword evidence="5 6" id="KW-0472">Membrane</keyword>
<evidence type="ECO:0000256" key="1">
    <source>
        <dbReference type="ARBA" id="ARBA00004651"/>
    </source>
</evidence>
<comment type="caution">
    <text evidence="7">The sequence shown here is derived from an EMBL/GenBank/DDBJ whole genome shotgun (WGS) entry which is preliminary data.</text>
</comment>
<feature type="transmembrane region" description="Helical" evidence="6">
    <location>
        <begin position="272"/>
        <end position="294"/>
    </location>
</feature>
<evidence type="ECO:0000313" key="8">
    <source>
        <dbReference type="Proteomes" id="UP000256769"/>
    </source>
</evidence>
<feature type="transmembrane region" description="Helical" evidence="6">
    <location>
        <begin position="56"/>
        <end position="78"/>
    </location>
</feature>
<dbReference type="InterPro" id="IPR022791">
    <property type="entry name" value="L-PG_synthase/AglD"/>
</dbReference>
<evidence type="ECO:0000256" key="6">
    <source>
        <dbReference type="SAM" id="Phobius"/>
    </source>
</evidence>
<evidence type="ECO:0000256" key="2">
    <source>
        <dbReference type="ARBA" id="ARBA00022475"/>
    </source>
</evidence>
<comment type="subcellular location">
    <subcellularLocation>
        <location evidence="1">Cell membrane</location>
        <topology evidence="1">Multi-pass membrane protein</topology>
    </subcellularLocation>
</comment>
<dbReference type="AlphaFoldDB" id="A0A3D9CKS7"/>
<feature type="transmembrane region" description="Helical" evidence="6">
    <location>
        <begin position="146"/>
        <end position="164"/>
    </location>
</feature>
<dbReference type="PANTHER" id="PTHR40277">
    <property type="entry name" value="BLL5419 PROTEIN"/>
    <property type="match status" value="1"/>
</dbReference>
<feature type="transmembrane region" description="Helical" evidence="6">
    <location>
        <begin position="99"/>
        <end position="126"/>
    </location>
</feature>
<protein>
    <submittedName>
        <fullName evidence="7">Lysylphosphatidylglycerol synthetase</fullName>
    </submittedName>
</protein>
<proteinExistence type="predicted"/>
<keyword evidence="4 6" id="KW-1133">Transmembrane helix</keyword>
<keyword evidence="8" id="KW-1185">Reference proteome</keyword>
<feature type="transmembrane region" description="Helical" evidence="6">
    <location>
        <begin position="171"/>
        <end position="191"/>
    </location>
</feature>
<name>A0A3D9CKS7_9FLAO</name>
<feature type="transmembrane region" description="Helical" evidence="6">
    <location>
        <begin position="231"/>
        <end position="252"/>
    </location>
</feature>
<feature type="transmembrane region" description="Helical" evidence="6">
    <location>
        <begin position="197"/>
        <end position="219"/>
    </location>
</feature>
<dbReference type="OrthoDB" id="1123508at2"/>
<dbReference type="EMBL" id="QNUE01000009">
    <property type="protein sequence ID" value="REC66337.1"/>
    <property type="molecule type" value="Genomic_DNA"/>
</dbReference>